<reference evidence="7 8" key="1">
    <citation type="submission" date="2023-06" db="EMBL/GenBank/DDBJ databases">
        <title>Campylobacter magnum sp. nov., isolated from cecal contents of domestic pigs (Sus scrofa domesticus).</title>
        <authorList>
            <person name="Papic B."/>
            <person name="Gruntar I."/>
        </authorList>
    </citation>
    <scope>NUCLEOTIDE SEQUENCE [LARGE SCALE GENOMIC DNA]</scope>
    <source>
        <strain evidence="8">34484-21</strain>
    </source>
</reference>
<evidence type="ECO:0000313" key="8">
    <source>
        <dbReference type="Proteomes" id="UP001171111"/>
    </source>
</evidence>
<accession>A0ABT8T915</accession>
<dbReference type="PANTHER" id="PTHR43761">
    <property type="entry name" value="D-ISOMER SPECIFIC 2-HYDROXYACID DEHYDROGENASE FAMILY PROTEIN (AFU_ORTHOLOGUE AFUA_1G13630)"/>
    <property type="match status" value="1"/>
</dbReference>
<dbReference type="EMBL" id="JAULJQ010000006">
    <property type="protein sequence ID" value="MDO2409674.1"/>
    <property type="molecule type" value="Genomic_DNA"/>
</dbReference>
<dbReference type="InterPro" id="IPR050418">
    <property type="entry name" value="D-iso_2-hydroxyacid_DH_PdxB"/>
</dbReference>
<evidence type="ECO:0000256" key="3">
    <source>
        <dbReference type="ARBA" id="ARBA00023027"/>
    </source>
</evidence>
<dbReference type="NCBIfam" id="NF006263">
    <property type="entry name" value="PRK08410.1"/>
    <property type="match status" value="1"/>
</dbReference>
<evidence type="ECO:0000313" key="7">
    <source>
        <dbReference type="EMBL" id="MDO2409674.1"/>
    </source>
</evidence>
<proteinExistence type="inferred from homology"/>
<dbReference type="InterPro" id="IPR036291">
    <property type="entry name" value="NAD(P)-bd_dom_sf"/>
</dbReference>
<sequence length="320" mass="35654">MQEKLKNEKLKVVLLDRDTLGPDSDVSIFREFGEFTSYGITRYKERAERAKDADIIITNKVLMDRELLSGSKIKLIALTATGMNNVDLEAAKELGIVVKNVAGYSTNSVAQQCFANLLALLNHTAYYNEYCTSKNGWAGSELFAHLKLPIRELAGKSFCVVGLGDIGGAVAKIAAAFGCEVCYYSTSGKNDNKEWRQVDFETALKCDIISIHAPLNEKTKGLFGAKEIAKLKTGAILANYGRGGIVDEQAIADEIDRREIYFASDVLEREPMREDHPFLKVIRKDRLSLSPHIAWASVEARKTLMELVAHNIRTFIKERK</sequence>
<feature type="domain" description="D-isomer specific 2-hydroxyacid dehydrogenase catalytic" evidence="5">
    <location>
        <begin position="22"/>
        <end position="319"/>
    </location>
</feature>
<dbReference type="Proteomes" id="UP001171111">
    <property type="component" value="Unassembled WGS sequence"/>
</dbReference>
<dbReference type="Pfam" id="PF00389">
    <property type="entry name" value="2-Hacid_dh"/>
    <property type="match status" value="1"/>
</dbReference>
<evidence type="ECO:0000256" key="2">
    <source>
        <dbReference type="ARBA" id="ARBA00023002"/>
    </source>
</evidence>
<dbReference type="Pfam" id="PF02826">
    <property type="entry name" value="2-Hacid_dh_C"/>
    <property type="match status" value="1"/>
</dbReference>
<evidence type="ECO:0000256" key="4">
    <source>
        <dbReference type="RuleBase" id="RU003719"/>
    </source>
</evidence>
<protein>
    <submittedName>
        <fullName evidence="7">D-2-hydroxyacid dehydrogenase</fullName>
    </submittedName>
</protein>
<keyword evidence="2 4" id="KW-0560">Oxidoreductase</keyword>
<dbReference type="SUPFAM" id="SSF52283">
    <property type="entry name" value="Formate/glycerate dehydrogenase catalytic domain-like"/>
    <property type="match status" value="1"/>
</dbReference>
<dbReference type="PANTHER" id="PTHR43761:SF1">
    <property type="entry name" value="D-ISOMER SPECIFIC 2-HYDROXYACID DEHYDROGENASE CATALYTIC DOMAIN-CONTAINING PROTEIN-RELATED"/>
    <property type="match status" value="1"/>
</dbReference>
<keyword evidence="8" id="KW-1185">Reference proteome</keyword>
<evidence type="ECO:0000256" key="1">
    <source>
        <dbReference type="ARBA" id="ARBA00005854"/>
    </source>
</evidence>
<dbReference type="SUPFAM" id="SSF51735">
    <property type="entry name" value="NAD(P)-binding Rossmann-fold domains"/>
    <property type="match status" value="1"/>
</dbReference>
<dbReference type="InterPro" id="IPR006139">
    <property type="entry name" value="D-isomer_2_OHA_DH_cat_dom"/>
</dbReference>
<organism evidence="7 8">
    <name type="scientific">Campylobacter magnus</name>
    <dbReference type="NCBI Taxonomy" id="3026462"/>
    <lineage>
        <taxon>Bacteria</taxon>
        <taxon>Pseudomonadati</taxon>
        <taxon>Campylobacterota</taxon>
        <taxon>Epsilonproteobacteria</taxon>
        <taxon>Campylobacterales</taxon>
        <taxon>Campylobacteraceae</taxon>
        <taxon>Campylobacter</taxon>
    </lineage>
</organism>
<comment type="caution">
    <text evidence="7">The sequence shown here is derived from an EMBL/GenBank/DDBJ whole genome shotgun (WGS) entry which is preliminary data.</text>
</comment>
<gene>
    <name evidence="7" type="ORF">Q2362_06125</name>
</gene>
<keyword evidence="3" id="KW-0520">NAD</keyword>
<evidence type="ECO:0000259" key="5">
    <source>
        <dbReference type="Pfam" id="PF00389"/>
    </source>
</evidence>
<feature type="domain" description="D-isomer specific 2-hydroxyacid dehydrogenase NAD-binding" evidence="6">
    <location>
        <begin position="115"/>
        <end position="294"/>
    </location>
</feature>
<comment type="similarity">
    <text evidence="1 4">Belongs to the D-isomer specific 2-hydroxyacid dehydrogenase family.</text>
</comment>
<name>A0ABT8T915_9BACT</name>
<evidence type="ECO:0000259" key="6">
    <source>
        <dbReference type="Pfam" id="PF02826"/>
    </source>
</evidence>
<dbReference type="InterPro" id="IPR006140">
    <property type="entry name" value="D-isomer_DH_NAD-bd"/>
</dbReference>
<dbReference type="RefSeq" id="WP_302244482.1">
    <property type="nucleotide sequence ID" value="NZ_JAULJQ010000006.1"/>
</dbReference>
<dbReference type="Gene3D" id="3.40.50.720">
    <property type="entry name" value="NAD(P)-binding Rossmann-like Domain"/>
    <property type="match status" value="2"/>
</dbReference>